<reference evidence="1" key="1">
    <citation type="submission" date="2020-01" db="EMBL/GenBank/DDBJ databases">
        <authorList>
            <consortium name="DOE Joint Genome Institute"/>
            <person name="Haridas S."/>
            <person name="Albert R."/>
            <person name="Binder M."/>
            <person name="Bloem J."/>
            <person name="Labutti K."/>
            <person name="Salamov A."/>
            <person name="Andreopoulos B."/>
            <person name="Baker S.E."/>
            <person name="Barry K."/>
            <person name="Bills G."/>
            <person name="Bluhm B.H."/>
            <person name="Cannon C."/>
            <person name="Castanera R."/>
            <person name="Culley D.E."/>
            <person name="Daum C."/>
            <person name="Ezra D."/>
            <person name="Gonzalez J.B."/>
            <person name="Henrissat B."/>
            <person name="Kuo A."/>
            <person name="Liang C."/>
            <person name="Lipzen A."/>
            <person name="Lutzoni F."/>
            <person name="Magnuson J."/>
            <person name="Mondo S."/>
            <person name="Nolan M."/>
            <person name="Ohm R."/>
            <person name="Pangilinan J."/>
            <person name="Park H.-J."/>
            <person name="Ramirez L."/>
            <person name="Alfaro M."/>
            <person name="Sun H."/>
            <person name="Tritt A."/>
            <person name="Yoshinaga Y."/>
            <person name="Zwiers L.-H."/>
            <person name="Turgeon B.G."/>
            <person name="Goodwin S.B."/>
            <person name="Spatafora J.W."/>
            <person name="Crous P.W."/>
            <person name="Grigoriev I.V."/>
        </authorList>
    </citation>
    <scope>NUCLEOTIDE SEQUENCE</scope>
    <source>
        <strain evidence="1">IPT5</strain>
    </source>
</reference>
<dbReference type="EMBL" id="MU006344">
    <property type="protein sequence ID" value="KAF2845611.1"/>
    <property type="molecule type" value="Genomic_DNA"/>
</dbReference>
<organism evidence="1 2">
    <name type="scientific">Plenodomus tracheiphilus IPT5</name>
    <dbReference type="NCBI Taxonomy" id="1408161"/>
    <lineage>
        <taxon>Eukaryota</taxon>
        <taxon>Fungi</taxon>
        <taxon>Dikarya</taxon>
        <taxon>Ascomycota</taxon>
        <taxon>Pezizomycotina</taxon>
        <taxon>Dothideomycetes</taxon>
        <taxon>Pleosporomycetidae</taxon>
        <taxon>Pleosporales</taxon>
        <taxon>Pleosporineae</taxon>
        <taxon>Leptosphaeriaceae</taxon>
        <taxon>Plenodomus</taxon>
    </lineage>
</organism>
<dbReference type="Proteomes" id="UP000799423">
    <property type="component" value="Unassembled WGS sequence"/>
</dbReference>
<evidence type="ECO:0000313" key="2">
    <source>
        <dbReference type="Proteomes" id="UP000799423"/>
    </source>
</evidence>
<accession>A0A6A7AQT0</accession>
<evidence type="ECO:0000313" key="1">
    <source>
        <dbReference type="EMBL" id="KAF2845611.1"/>
    </source>
</evidence>
<dbReference type="InterPro" id="IPR034660">
    <property type="entry name" value="DinB/YfiT-like"/>
</dbReference>
<dbReference type="AlphaFoldDB" id="A0A6A7AQT0"/>
<protein>
    <submittedName>
        <fullName evidence="1">Uncharacterized protein</fullName>
    </submittedName>
</protein>
<dbReference type="OrthoDB" id="3724345at2759"/>
<keyword evidence="2" id="KW-1185">Reference proteome</keyword>
<dbReference type="Pfam" id="PF09351">
    <property type="entry name" value="DUF1993"/>
    <property type="match status" value="1"/>
</dbReference>
<dbReference type="PANTHER" id="PTHR36922:SF1">
    <property type="entry name" value="DUF1993 DOMAIN-CONTAINING PROTEIN"/>
    <property type="match status" value="1"/>
</dbReference>
<dbReference type="PANTHER" id="PTHR36922">
    <property type="entry name" value="BLL2446 PROTEIN"/>
    <property type="match status" value="1"/>
</dbReference>
<dbReference type="InterPro" id="IPR018531">
    <property type="entry name" value="DUF1993"/>
</dbReference>
<sequence>MSSLTFHEICLTPVLNGLKNAHAFITKAEEHVNAKNIDPNDLLTARIHPDMLDFTFQVQRFTDAAKFIPSRINPANEGLSLPDTEKTFSELLERIQKTISYLESIDPKSFEGREQEDVPLTFGGGKIKPKFTAAQYIFQYAHANVWFHITTAYDILRAKGVDVGKLDFLNGAKIIEIQ</sequence>
<gene>
    <name evidence="1" type="ORF">T440DRAFT_261143</name>
</gene>
<dbReference type="Gene3D" id="1.20.120.450">
    <property type="entry name" value="dinb family like domain"/>
    <property type="match status" value="1"/>
</dbReference>
<name>A0A6A7AQT0_9PLEO</name>
<dbReference type="SUPFAM" id="SSF109854">
    <property type="entry name" value="DinB/YfiT-like putative metalloenzymes"/>
    <property type="match status" value="1"/>
</dbReference>
<proteinExistence type="predicted"/>